<feature type="domain" description="VOC" evidence="2">
    <location>
        <begin position="4"/>
        <end position="118"/>
    </location>
</feature>
<evidence type="ECO:0000313" key="4">
    <source>
        <dbReference type="Proteomes" id="UP000217065"/>
    </source>
</evidence>
<dbReference type="PROSITE" id="PS00934">
    <property type="entry name" value="GLYOXALASE_I_1"/>
    <property type="match status" value="1"/>
</dbReference>
<organism evidence="3 4">
    <name type="scientific">Tetzosporium hominis</name>
    <dbReference type="NCBI Taxonomy" id="2020506"/>
    <lineage>
        <taxon>Bacteria</taxon>
        <taxon>Bacillati</taxon>
        <taxon>Bacillota</taxon>
        <taxon>Bacilli</taxon>
        <taxon>Bacillales</taxon>
        <taxon>Caryophanaceae</taxon>
        <taxon>Tetzosporium</taxon>
    </lineage>
</organism>
<dbReference type="InterPro" id="IPR018146">
    <property type="entry name" value="Glyoxalase_1_CS"/>
</dbReference>
<dbReference type="Gene3D" id="3.10.180.10">
    <property type="entry name" value="2,3-Dihydroxybiphenyl 1,2-Dioxygenase, domain 1"/>
    <property type="match status" value="1"/>
</dbReference>
<evidence type="ECO:0000259" key="2">
    <source>
        <dbReference type="PROSITE" id="PS51819"/>
    </source>
</evidence>
<reference evidence="3 4" key="1">
    <citation type="submission" date="2017-07" db="EMBL/GenBank/DDBJ databases">
        <title>Tetzosporium hominis gen.nov. sp.nov.</title>
        <authorList>
            <person name="Tetz G."/>
            <person name="Tetz V."/>
        </authorList>
    </citation>
    <scope>NUCLEOTIDE SEQUENCE [LARGE SCALE GENOMIC DNA]</scope>
    <source>
        <strain evidence="3 4">VT-49</strain>
    </source>
</reference>
<sequence length="121" mass="13592">MIQAIGQIGIPVKDITRATEFYKTQLGLPLLFTAGNLSFFDCDGVRLMLTLPESEMFDHPSSVLYFNVSDIQETYAQYKAKGIEFTDEPHVVAEMNGTATWMVFFKDTEGNAHAFMSEQPV</sequence>
<keyword evidence="4" id="KW-1185">Reference proteome</keyword>
<dbReference type="SUPFAM" id="SSF54593">
    <property type="entry name" value="Glyoxalase/Bleomycin resistance protein/Dihydroxybiphenyl dioxygenase"/>
    <property type="match status" value="1"/>
</dbReference>
<dbReference type="Proteomes" id="UP000217065">
    <property type="component" value="Unassembled WGS sequence"/>
</dbReference>
<evidence type="ECO:0000256" key="1">
    <source>
        <dbReference type="ARBA" id="ARBA00022723"/>
    </source>
</evidence>
<dbReference type="PROSITE" id="PS51819">
    <property type="entry name" value="VOC"/>
    <property type="match status" value="1"/>
</dbReference>
<protein>
    <submittedName>
        <fullName evidence="3">Glyoxalase</fullName>
    </submittedName>
</protein>
<dbReference type="AlphaFoldDB" id="A0A264W1A1"/>
<dbReference type="InterPro" id="IPR029068">
    <property type="entry name" value="Glyas_Bleomycin-R_OHBP_Dase"/>
</dbReference>
<dbReference type="RefSeq" id="WP_094943843.1">
    <property type="nucleotide sequence ID" value="NZ_NOKQ01000252.1"/>
</dbReference>
<dbReference type="Pfam" id="PF00903">
    <property type="entry name" value="Glyoxalase"/>
    <property type="match status" value="1"/>
</dbReference>
<dbReference type="InterPro" id="IPR037523">
    <property type="entry name" value="VOC_core"/>
</dbReference>
<dbReference type="InterPro" id="IPR004360">
    <property type="entry name" value="Glyas_Fos-R_dOase_dom"/>
</dbReference>
<keyword evidence="1" id="KW-0479">Metal-binding</keyword>
<dbReference type="EMBL" id="NOKQ01000252">
    <property type="protein sequence ID" value="OZS77370.1"/>
    <property type="molecule type" value="Genomic_DNA"/>
</dbReference>
<gene>
    <name evidence="3" type="ORF">CF394_11615</name>
</gene>
<accession>A0A264W1A1</accession>
<dbReference type="OrthoDB" id="9804944at2"/>
<dbReference type="GO" id="GO:0004462">
    <property type="term" value="F:lactoylglutathione lyase activity"/>
    <property type="evidence" value="ECO:0007669"/>
    <property type="project" value="InterPro"/>
</dbReference>
<proteinExistence type="predicted"/>
<comment type="caution">
    <text evidence="3">The sequence shown here is derived from an EMBL/GenBank/DDBJ whole genome shotgun (WGS) entry which is preliminary data.</text>
</comment>
<name>A0A264W1A1_9BACL</name>
<dbReference type="GO" id="GO:0046872">
    <property type="term" value="F:metal ion binding"/>
    <property type="evidence" value="ECO:0007669"/>
    <property type="project" value="UniProtKB-KW"/>
</dbReference>
<evidence type="ECO:0000313" key="3">
    <source>
        <dbReference type="EMBL" id="OZS77370.1"/>
    </source>
</evidence>